<protein>
    <recommendedName>
        <fullName evidence="1">Nucleolar protein 10-like second domain-containing protein</fullName>
    </recommendedName>
</protein>
<dbReference type="EMBL" id="NESQ01000538">
    <property type="protein sequence ID" value="PUU72427.1"/>
    <property type="molecule type" value="Genomic_DNA"/>
</dbReference>
<dbReference type="GO" id="GO:0030686">
    <property type="term" value="C:90S preribosome"/>
    <property type="evidence" value="ECO:0007669"/>
    <property type="project" value="TreeGrafter"/>
</dbReference>
<evidence type="ECO:0000259" key="1">
    <source>
        <dbReference type="Pfam" id="PF23097"/>
    </source>
</evidence>
<comment type="caution">
    <text evidence="2">The sequence shown here is derived from an EMBL/GenBank/DDBJ whole genome shotgun (WGS) entry which is preliminary data.</text>
</comment>
<reference evidence="2 3" key="1">
    <citation type="submission" date="2017-04" db="EMBL/GenBank/DDBJ databases">
        <title>Draft genome sequence of Tuber borchii Vittad., a whitish edible truffle.</title>
        <authorList>
            <consortium name="DOE Joint Genome Institute"/>
            <person name="Murat C."/>
            <person name="Kuo A."/>
            <person name="Barry K.W."/>
            <person name="Clum A."/>
            <person name="Dockter R.B."/>
            <person name="Fauchery L."/>
            <person name="Iotti M."/>
            <person name="Kohler A."/>
            <person name="Labutti K."/>
            <person name="Lindquist E.A."/>
            <person name="Lipzen A."/>
            <person name="Ohm R.A."/>
            <person name="Wang M."/>
            <person name="Grigoriev I.V."/>
            <person name="Zambonelli A."/>
            <person name="Martin F.M."/>
        </authorList>
    </citation>
    <scope>NUCLEOTIDE SEQUENCE [LARGE SCALE GENOMIC DNA]</scope>
    <source>
        <strain evidence="2 3">Tbo3840</strain>
    </source>
</reference>
<evidence type="ECO:0000313" key="3">
    <source>
        <dbReference type="Proteomes" id="UP000244722"/>
    </source>
</evidence>
<dbReference type="InterPro" id="IPR056550">
    <property type="entry name" value="NOL10_2nd"/>
</dbReference>
<dbReference type="InterPro" id="IPR040382">
    <property type="entry name" value="NOL10/Enp2"/>
</dbReference>
<keyword evidence="3" id="KW-1185">Reference proteome</keyword>
<dbReference type="Proteomes" id="UP000244722">
    <property type="component" value="Unassembled WGS sequence"/>
</dbReference>
<sequence>MPTVLAQCAMIAPELKQLNLDHLIGGGSHVINTTDGSKKATFGGSLVRPYMYGYFVDQRLYEARLIVDPFEWERERKRMVAAKIEKQRESRIRSTRSTAATAKVKINK</sequence>
<dbReference type="PANTHER" id="PTHR14927:SF0">
    <property type="entry name" value="NUCLEOLAR PROTEIN 10"/>
    <property type="match status" value="1"/>
</dbReference>
<name>A0A2T6ZAA3_TUBBO</name>
<dbReference type="STRING" id="42251.A0A2T6ZAA3"/>
<feature type="domain" description="Nucleolar protein 10-like second" evidence="1">
    <location>
        <begin position="43"/>
        <end position="64"/>
    </location>
</feature>
<proteinExistence type="predicted"/>
<dbReference type="AlphaFoldDB" id="A0A2T6ZAA3"/>
<dbReference type="GO" id="GO:0032040">
    <property type="term" value="C:small-subunit processome"/>
    <property type="evidence" value="ECO:0007669"/>
    <property type="project" value="TreeGrafter"/>
</dbReference>
<organism evidence="2 3">
    <name type="scientific">Tuber borchii</name>
    <name type="common">White truffle</name>
    <dbReference type="NCBI Taxonomy" id="42251"/>
    <lineage>
        <taxon>Eukaryota</taxon>
        <taxon>Fungi</taxon>
        <taxon>Dikarya</taxon>
        <taxon>Ascomycota</taxon>
        <taxon>Pezizomycotina</taxon>
        <taxon>Pezizomycetes</taxon>
        <taxon>Pezizales</taxon>
        <taxon>Tuberaceae</taxon>
        <taxon>Tuber</taxon>
    </lineage>
</organism>
<dbReference type="OrthoDB" id="273340at2759"/>
<evidence type="ECO:0000313" key="2">
    <source>
        <dbReference type="EMBL" id="PUU72427.1"/>
    </source>
</evidence>
<gene>
    <name evidence="2" type="ORF">B9Z19DRAFT_1137616</name>
</gene>
<dbReference type="Pfam" id="PF23097">
    <property type="entry name" value="NOL10_2nd"/>
    <property type="match status" value="1"/>
</dbReference>
<dbReference type="PANTHER" id="PTHR14927">
    <property type="entry name" value="NUCLEOLAR PROTEIN 10"/>
    <property type="match status" value="1"/>
</dbReference>
<dbReference type="GO" id="GO:0000462">
    <property type="term" value="P:maturation of SSU-rRNA from tricistronic rRNA transcript (SSU-rRNA, 5.8S rRNA, LSU-rRNA)"/>
    <property type="evidence" value="ECO:0007669"/>
    <property type="project" value="TreeGrafter"/>
</dbReference>
<accession>A0A2T6ZAA3</accession>